<dbReference type="Proteomes" id="UP000198838">
    <property type="component" value="Unassembled WGS sequence"/>
</dbReference>
<keyword evidence="2" id="KW-0472">Membrane</keyword>
<feature type="transmembrane region" description="Helical" evidence="2">
    <location>
        <begin position="6"/>
        <end position="29"/>
    </location>
</feature>
<evidence type="ECO:0008006" key="5">
    <source>
        <dbReference type="Google" id="ProtNLM"/>
    </source>
</evidence>
<proteinExistence type="predicted"/>
<sequence length="249" mass="27258">MKFKYYLRGLGIGIILTVIVTSLMPDALMTDAQIMKRAKELGMTLSEKDISPDETTEKSQTVSEAKKKEENLKAKVEEKISGDSKKSNNDTSTKDDSKNKDKTDDSTSKDKKDDSETSKNKEDDTSKKDSSTISNNEDNKIKENTKADGIANKDKENENTNNNADNNLTTPSDNTVNEASKSPISFTVSSGMSSYTIAKQLQTAGVIDDADNFDSYLESNGYDQKITTGNKVFPAASTYEEVASILVGH</sequence>
<protein>
    <recommendedName>
        <fullName evidence="5">YceG-like family protein</fullName>
    </recommendedName>
</protein>
<dbReference type="Gene3D" id="3.30.1490.480">
    <property type="entry name" value="Endolytic murein transglycosylase"/>
    <property type="match status" value="1"/>
</dbReference>
<feature type="compositionally biased region" description="Basic and acidic residues" evidence="1">
    <location>
        <begin position="137"/>
        <end position="158"/>
    </location>
</feature>
<dbReference type="RefSeq" id="WP_092873384.1">
    <property type="nucleotide sequence ID" value="NZ_FOJY01000015.1"/>
</dbReference>
<evidence type="ECO:0000256" key="1">
    <source>
        <dbReference type="SAM" id="MobiDB-lite"/>
    </source>
</evidence>
<gene>
    <name evidence="3" type="ORF">SAMN05216249_11569</name>
</gene>
<accession>A0A1I0ZJC7</accession>
<name>A0A1I0ZJC7_9FIRM</name>
<evidence type="ECO:0000256" key="2">
    <source>
        <dbReference type="SAM" id="Phobius"/>
    </source>
</evidence>
<feature type="compositionally biased region" description="Basic and acidic residues" evidence="1">
    <location>
        <begin position="46"/>
        <end position="57"/>
    </location>
</feature>
<dbReference type="STRING" id="1120918.SAMN05216249_11569"/>
<dbReference type="AlphaFoldDB" id="A0A1I0ZJC7"/>
<organism evidence="3 4">
    <name type="scientific">Acetitomaculum ruminis DSM 5522</name>
    <dbReference type="NCBI Taxonomy" id="1120918"/>
    <lineage>
        <taxon>Bacteria</taxon>
        <taxon>Bacillati</taxon>
        <taxon>Bacillota</taxon>
        <taxon>Clostridia</taxon>
        <taxon>Lachnospirales</taxon>
        <taxon>Lachnospiraceae</taxon>
        <taxon>Acetitomaculum</taxon>
    </lineage>
</organism>
<keyword evidence="2" id="KW-1133">Transmembrane helix</keyword>
<keyword evidence="4" id="KW-1185">Reference proteome</keyword>
<feature type="compositionally biased region" description="Polar residues" evidence="1">
    <location>
        <begin position="168"/>
        <end position="180"/>
    </location>
</feature>
<evidence type="ECO:0000313" key="4">
    <source>
        <dbReference type="Proteomes" id="UP000198838"/>
    </source>
</evidence>
<feature type="compositionally biased region" description="Basic and acidic residues" evidence="1">
    <location>
        <begin position="64"/>
        <end position="130"/>
    </location>
</feature>
<reference evidence="3 4" key="1">
    <citation type="submission" date="2016-10" db="EMBL/GenBank/DDBJ databases">
        <authorList>
            <person name="de Groot N.N."/>
        </authorList>
    </citation>
    <scope>NUCLEOTIDE SEQUENCE [LARGE SCALE GENOMIC DNA]</scope>
    <source>
        <strain evidence="3 4">DSM 5522</strain>
    </source>
</reference>
<dbReference type="EMBL" id="FOJY01000015">
    <property type="protein sequence ID" value="SFB25452.1"/>
    <property type="molecule type" value="Genomic_DNA"/>
</dbReference>
<feature type="region of interest" description="Disordered" evidence="1">
    <location>
        <begin position="45"/>
        <end position="180"/>
    </location>
</feature>
<keyword evidence="2" id="KW-0812">Transmembrane</keyword>
<dbReference type="OrthoDB" id="9792479at2"/>
<evidence type="ECO:0000313" key="3">
    <source>
        <dbReference type="EMBL" id="SFB25452.1"/>
    </source>
</evidence>